<dbReference type="InterPro" id="IPR036236">
    <property type="entry name" value="Znf_C2H2_sf"/>
</dbReference>
<dbReference type="FunFam" id="3.30.160.60:FF:000072">
    <property type="entry name" value="zinc finger protein 143 isoform X1"/>
    <property type="match status" value="1"/>
</dbReference>
<evidence type="ECO:0000256" key="5">
    <source>
        <dbReference type="ARBA" id="ARBA00023015"/>
    </source>
</evidence>
<keyword evidence="11" id="KW-1185">Reference proteome</keyword>
<evidence type="ECO:0000256" key="2">
    <source>
        <dbReference type="ARBA" id="ARBA00022737"/>
    </source>
</evidence>
<reference evidence="10 11" key="1">
    <citation type="submission" date="2019-07" db="EMBL/GenBank/DDBJ databases">
        <title>Draft genome assembly of a fouling barnacle, Amphibalanus amphitrite (Darwin, 1854): The first reference genome for Thecostraca.</title>
        <authorList>
            <person name="Kim W."/>
        </authorList>
    </citation>
    <scope>NUCLEOTIDE SEQUENCE [LARGE SCALE GENOMIC DNA]</scope>
    <source>
        <strain evidence="10">SNU_AA5</strain>
        <tissue evidence="10">Soma without cirri and trophi</tissue>
    </source>
</reference>
<dbReference type="GO" id="GO:0008270">
    <property type="term" value="F:zinc ion binding"/>
    <property type="evidence" value="ECO:0007669"/>
    <property type="project" value="UniProtKB-KW"/>
</dbReference>
<feature type="region of interest" description="Disordered" evidence="8">
    <location>
        <begin position="1"/>
        <end position="26"/>
    </location>
</feature>
<evidence type="ECO:0000256" key="3">
    <source>
        <dbReference type="ARBA" id="ARBA00022771"/>
    </source>
</evidence>
<dbReference type="PANTHER" id="PTHR23235">
    <property type="entry name" value="KRUEPPEL-LIKE TRANSCRIPTION FACTOR"/>
    <property type="match status" value="1"/>
</dbReference>
<evidence type="ECO:0000256" key="1">
    <source>
        <dbReference type="ARBA" id="ARBA00022723"/>
    </source>
</evidence>
<evidence type="ECO:0000256" key="7">
    <source>
        <dbReference type="PROSITE-ProRule" id="PRU00042"/>
    </source>
</evidence>
<evidence type="ECO:0000313" key="10">
    <source>
        <dbReference type="EMBL" id="KAF0312842.1"/>
    </source>
</evidence>
<evidence type="ECO:0000256" key="4">
    <source>
        <dbReference type="ARBA" id="ARBA00022833"/>
    </source>
</evidence>
<keyword evidence="5" id="KW-0805">Transcription regulation</keyword>
<sequence>MDGSTGSIQDLVEESSTNTSVSENSIKDNVNLDMMNKDGSAGTEVMKALRLSPGSTRGAKKMKRTVFTCDYPNCGKVFLSLYSLKAHDMSHTGERPHVCGWADCGRSFTSFYSMSAHCRTHTGQRPYSCTAPGCQKAFKSSSDLRRHSRTHTGERPYVCDYENCQRTFKSQTNLANHRRVHTGEKPFQCKHPGCGKSFAEYSTLHKHQLVHTPRITYTCEMCKRVFRNITMYQAHQRRDHNWVNGEGAAQTPADDTAPSPSAAEESPQRIQLLLTDVDVRSLGIEGDTAQVLVLPSDGDQGEETDGPYDLHLVGCTSTLVVESEGNSPGLAVSPAEGGADDPELGEVGLSVVIEDTGT</sequence>
<keyword evidence="6" id="KW-0804">Transcription</keyword>
<feature type="compositionally biased region" description="Low complexity" evidence="8">
    <location>
        <begin position="14"/>
        <end position="24"/>
    </location>
</feature>
<protein>
    <submittedName>
        <fullName evidence="10">Zinc finger protein 76</fullName>
    </submittedName>
</protein>
<proteinExistence type="predicted"/>
<dbReference type="SUPFAM" id="SSF57667">
    <property type="entry name" value="beta-beta-alpha zinc fingers"/>
    <property type="match status" value="3"/>
</dbReference>
<dbReference type="SMART" id="SM00355">
    <property type="entry name" value="ZnF_C2H2"/>
    <property type="match status" value="6"/>
</dbReference>
<dbReference type="Gene3D" id="3.30.160.60">
    <property type="entry name" value="Classic Zinc Finger"/>
    <property type="match status" value="5"/>
</dbReference>
<accession>A0A6A4XEM5</accession>
<dbReference type="EMBL" id="VIIS01000131">
    <property type="protein sequence ID" value="KAF0312842.1"/>
    <property type="molecule type" value="Genomic_DNA"/>
</dbReference>
<evidence type="ECO:0000256" key="8">
    <source>
        <dbReference type="SAM" id="MobiDB-lite"/>
    </source>
</evidence>
<feature type="compositionally biased region" description="Low complexity" evidence="8">
    <location>
        <begin position="251"/>
        <end position="263"/>
    </location>
</feature>
<keyword evidence="1" id="KW-0479">Metal-binding</keyword>
<dbReference type="PROSITE" id="PS00028">
    <property type="entry name" value="ZINC_FINGER_C2H2_1"/>
    <property type="match status" value="6"/>
</dbReference>
<dbReference type="Pfam" id="PF00096">
    <property type="entry name" value="zf-C2H2"/>
    <property type="match status" value="4"/>
</dbReference>
<dbReference type="AlphaFoldDB" id="A0A6A4XEM5"/>
<dbReference type="PROSITE" id="PS50157">
    <property type="entry name" value="ZINC_FINGER_C2H2_2"/>
    <property type="match status" value="6"/>
</dbReference>
<comment type="caution">
    <text evidence="10">The sequence shown here is derived from an EMBL/GenBank/DDBJ whole genome shotgun (WGS) entry which is preliminary data.</text>
</comment>
<feature type="domain" description="C2H2-type" evidence="9">
    <location>
        <begin position="97"/>
        <end position="126"/>
    </location>
</feature>
<feature type="domain" description="C2H2-type" evidence="9">
    <location>
        <begin position="217"/>
        <end position="240"/>
    </location>
</feature>
<keyword evidence="2" id="KW-0677">Repeat</keyword>
<organism evidence="10 11">
    <name type="scientific">Amphibalanus amphitrite</name>
    <name type="common">Striped barnacle</name>
    <name type="synonym">Balanus amphitrite</name>
    <dbReference type="NCBI Taxonomy" id="1232801"/>
    <lineage>
        <taxon>Eukaryota</taxon>
        <taxon>Metazoa</taxon>
        <taxon>Ecdysozoa</taxon>
        <taxon>Arthropoda</taxon>
        <taxon>Crustacea</taxon>
        <taxon>Multicrustacea</taxon>
        <taxon>Cirripedia</taxon>
        <taxon>Thoracica</taxon>
        <taxon>Thoracicalcarea</taxon>
        <taxon>Balanomorpha</taxon>
        <taxon>Balanoidea</taxon>
        <taxon>Balanidae</taxon>
        <taxon>Amphibalaninae</taxon>
        <taxon>Amphibalanus</taxon>
    </lineage>
</organism>
<dbReference type="FunFam" id="3.30.160.60:FF:000032">
    <property type="entry name" value="Krueppel-like factor 4"/>
    <property type="match status" value="1"/>
</dbReference>
<feature type="region of interest" description="Disordered" evidence="8">
    <location>
        <begin position="244"/>
        <end position="267"/>
    </location>
</feature>
<dbReference type="FunFam" id="3.30.160.60:FF:000125">
    <property type="entry name" value="Putative zinc finger protein 143"/>
    <property type="match status" value="2"/>
</dbReference>
<dbReference type="GO" id="GO:0000981">
    <property type="term" value="F:DNA-binding transcription factor activity, RNA polymerase II-specific"/>
    <property type="evidence" value="ECO:0007669"/>
    <property type="project" value="TreeGrafter"/>
</dbReference>
<evidence type="ECO:0000256" key="6">
    <source>
        <dbReference type="ARBA" id="ARBA00023163"/>
    </source>
</evidence>
<feature type="domain" description="C2H2-type" evidence="9">
    <location>
        <begin position="187"/>
        <end position="216"/>
    </location>
</feature>
<dbReference type="Proteomes" id="UP000440578">
    <property type="component" value="Unassembled WGS sequence"/>
</dbReference>
<name>A0A6A4XEM5_AMPAM</name>
<feature type="domain" description="C2H2-type" evidence="9">
    <location>
        <begin position="67"/>
        <end position="96"/>
    </location>
</feature>
<feature type="region of interest" description="Disordered" evidence="8">
    <location>
        <begin position="325"/>
        <end position="345"/>
    </location>
</feature>
<dbReference type="InterPro" id="IPR013087">
    <property type="entry name" value="Znf_C2H2_type"/>
</dbReference>
<dbReference type="GO" id="GO:0000978">
    <property type="term" value="F:RNA polymerase II cis-regulatory region sequence-specific DNA binding"/>
    <property type="evidence" value="ECO:0007669"/>
    <property type="project" value="TreeGrafter"/>
</dbReference>
<evidence type="ECO:0000259" key="9">
    <source>
        <dbReference type="PROSITE" id="PS50157"/>
    </source>
</evidence>
<dbReference type="OrthoDB" id="6077919at2759"/>
<feature type="domain" description="C2H2-type" evidence="9">
    <location>
        <begin position="127"/>
        <end position="156"/>
    </location>
</feature>
<keyword evidence="4" id="KW-0862">Zinc</keyword>
<gene>
    <name evidence="10" type="primary">Znf76</name>
    <name evidence="10" type="ORF">FJT64_016476</name>
</gene>
<keyword evidence="3 7" id="KW-0863">Zinc-finger</keyword>
<evidence type="ECO:0000313" key="11">
    <source>
        <dbReference type="Proteomes" id="UP000440578"/>
    </source>
</evidence>
<feature type="domain" description="C2H2-type" evidence="9">
    <location>
        <begin position="157"/>
        <end position="186"/>
    </location>
</feature>